<evidence type="ECO:0000313" key="4">
    <source>
        <dbReference type="Proteomes" id="UP001497444"/>
    </source>
</evidence>
<feature type="coiled-coil region" evidence="1">
    <location>
        <begin position="189"/>
        <end position="220"/>
    </location>
</feature>
<dbReference type="Proteomes" id="UP001497444">
    <property type="component" value="Chromosome 6"/>
</dbReference>
<accession>A0ABP0X6L6</accession>
<evidence type="ECO:0000256" key="2">
    <source>
        <dbReference type="SAM" id="MobiDB-lite"/>
    </source>
</evidence>
<keyword evidence="1" id="KW-0175">Coiled coil</keyword>
<feature type="region of interest" description="Disordered" evidence="2">
    <location>
        <begin position="21"/>
        <end position="48"/>
    </location>
</feature>
<organism evidence="3 4">
    <name type="scientific">Sphagnum jensenii</name>
    <dbReference type="NCBI Taxonomy" id="128206"/>
    <lineage>
        <taxon>Eukaryota</taxon>
        <taxon>Viridiplantae</taxon>
        <taxon>Streptophyta</taxon>
        <taxon>Embryophyta</taxon>
        <taxon>Bryophyta</taxon>
        <taxon>Sphagnophytina</taxon>
        <taxon>Sphagnopsida</taxon>
        <taxon>Sphagnales</taxon>
        <taxon>Sphagnaceae</taxon>
        <taxon>Sphagnum</taxon>
    </lineage>
</organism>
<proteinExistence type="predicted"/>
<gene>
    <name evidence="3" type="ORF">CSSPJE1EN1_LOCUS19707</name>
</gene>
<protein>
    <submittedName>
        <fullName evidence="3">Uncharacterized protein</fullName>
    </submittedName>
</protein>
<feature type="compositionally biased region" description="Low complexity" evidence="2">
    <location>
        <begin position="38"/>
        <end position="48"/>
    </location>
</feature>
<dbReference type="EMBL" id="OZ020101">
    <property type="protein sequence ID" value="CAK9274229.1"/>
    <property type="molecule type" value="Genomic_DNA"/>
</dbReference>
<reference evidence="3" key="1">
    <citation type="submission" date="2024-02" db="EMBL/GenBank/DDBJ databases">
        <authorList>
            <consortium name="ELIXIR-Norway"/>
            <consortium name="Elixir Norway"/>
        </authorList>
    </citation>
    <scope>NUCLEOTIDE SEQUENCE</scope>
</reference>
<name>A0ABP0X6L6_9BRYO</name>
<keyword evidence="4" id="KW-1185">Reference proteome</keyword>
<sequence>MPCLTSLSQLGPPIVSRRTEFAKTDQNQNEMEGLDTGSKAASAKAAPPQDGMEKIAAVTVKIAHSLGKSDWIPLLTNAVNLIILVNKQMGIFANTSDPEIREVMKSSLERCNRKTLHLVNFLTRCKGNLQNIFAKFREAGDAAEKHPNDIERIKKLTAKARGVQEGSQTTTSVTQDIDPSRPNALAKILSDMEEEIKSTMEEYQKLLSESQLAIKNLSKKKAVTTSRVWKCVGVAAAGLTLAVCATAYVVHPTIGSFVATAAGIGVAKAGAAGAAAGVAKAGAAAAVAKAGAAAGVAKAGTAAGVAKAGTAAGVAKAGTAAGVAKAGAAGAAVARLSISWAKDMQAAIGHLDTALKTLKNINRTAHKLDVELNGTKSSLYNLETAIQLAGERLDDLSRSSKKPLGLRAYLIKIYNDG</sequence>
<evidence type="ECO:0000313" key="3">
    <source>
        <dbReference type="EMBL" id="CAK9274229.1"/>
    </source>
</evidence>
<evidence type="ECO:0000256" key="1">
    <source>
        <dbReference type="SAM" id="Coils"/>
    </source>
</evidence>